<evidence type="ECO:0000313" key="2">
    <source>
        <dbReference type="EMBL" id="AKV68377.1"/>
    </source>
</evidence>
<dbReference type="AlphaFoldDB" id="A0A0K1S2K1"/>
<dbReference type="InterPro" id="IPR029060">
    <property type="entry name" value="PIN-like_dom_sf"/>
</dbReference>
<name>A0A0K1S2K1_9CHRO</name>
<dbReference type="Proteomes" id="UP000068167">
    <property type="component" value="Chromosome"/>
</dbReference>
<keyword evidence="3" id="KW-1185">Reference proteome</keyword>
<dbReference type="Gene3D" id="3.40.50.1010">
    <property type="entry name" value="5'-nuclease"/>
    <property type="match status" value="1"/>
</dbReference>
<gene>
    <name evidence="2" type="ORF">VL20_3370</name>
</gene>
<sequence>MRLLLDTQCWLWWFAQPDKLSENVIEQIANESNEVWFSVASVWEMGIKVSIGKLPLPEQIDNYVSTRMTQLGARSLEINASHALRAAALPLHHRDPFDRMLIAQAQVEDMTLVSADSTFNQYEVSLLWAASSGSSRLCVIILAYGILKCLLGKTFRTILRNKLSV</sequence>
<dbReference type="PATRIC" id="fig|1638788.3.peg.3400"/>
<protein>
    <submittedName>
        <fullName evidence="2">Death on curing protein Doc toxin</fullName>
    </submittedName>
</protein>
<dbReference type="InterPro" id="IPR052919">
    <property type="entry name" value="TA_system_RNase"/>
</dbReference>
<feature type="domain" description="PIN" evidence="1">
    <location>
        <begin position="4"/>
        <end position="122"/>
    </location>
</feature>
<dbReference type="KEGG" id="mpk:VL20_3370"/>
<dbReference type="CDD" id="cd09872">
    <property type="entry name" value="PIN_Sll0205-like"/>
    <property type="match status" value="1"/>
</dbReference>
<dbReference type="InterPro" id="IPR002716">
    <property type="entry name" value="PIN_dom"/>
</dbReference>
<evidence type="ECO:0000259" key="1">
    <source>
        <dbReference type="Pfam" id="PF01850"/>
    </source>
</evidence>
<reference evidence="2 3" key="1">
    <citation type="journal article" date="2016" name="Stand. Genomic Sci.">
        <title>Complete genome sequence and genomic characterization of Microcystis panniformis FACHB 1757 by third-generation sequencing.</title>
        <authorList>
            <person name="Zhang J.Y."/>
            <person name="Guan R."/>
            <person name="Zhang H.J."/>
            <person name="Li H."/>
            <person name="Xiao P."/>
            <person name="Yu G.L."/>
            <person name="Du L."/>
            <person name="Cao D.M."/>
            <person name="Zhu B.C."/>
            <person name="Li R.H."/>
            <person name="Lu Z.H."/>
        </authorList>
    </citation>
    <scope>NUCLEOTIDE SEQUENCE [LARGE SCALE GENOMIC DNA]</scope>
    <source>
        <strain evidence="2 3">FACHB-1757</strain>
    </source>
</reference>
<dbReference type="PANTHER" id="PTHR36173">
    <property type="entry name" value="RIBONUCLEASE VAPC16-RELATED"/>
    <property type="match status" value="1"/>
</dbReference>
<dbReference type="Pfam" id="PF01850">
    <property type="entry name" value="PIN"/>
    <property type="match status" value="1"/>
</dbReference>
<accession>A0A0K1S2K1</accession>
<evidence type="ECO:0000313" key="3">
    <source>
        <dbReference type="Proteomes" id="UP000068167"/>
    </source>
</evidence>
<organism evidence="2 3">
    <name type="scientific">Microcystis panniformis FACHB-1757</name>
    <dbReference type="NCBI Taxonomy" id="1638788"/>
    <lineage>
        <taxon>Bacteria</taxon>
        <taxon>Bacillati</taxon>
        <taxon>Cyanobacteriota</taxon>
        <taxon>Cyanophyceae</taxon>
        <taxon>Oscillatoriophycideae</taxon>
        <taxon>Chroococcales</taxon>
        <taxon>Microcystaceae</taxon>
        <taxon>Microcystis</taxon>
    </lineage>
</organism>
<dbReference type="InterPro" id="IPR041705">
    <property type="entry name" value="PIN_Sll0205"/>
</dbReference>
<dbReference type="PANTHER" id="PTHR36173:SF2">
    <property type="entry name" value="RIBONUCLEASE VAPC16"/>
    <property type="match status" value="1"/>
</dbReference>
<proteinExistence type="predicted"/>
<dbReference type="SUPFAM" id="SSF88723">
    <property type="entry name" value="PIN domain-like"/>
    <property type="match status" value="1"/>
</dbReference>
<dbReference type="EMBL" id="CP011339">
    <property type="protein sequence ID" value="AKV68377.1"/>
    <property type="molecule type" value="Genomic_DNA"/>
</dbReference>